<feature type="compositionally biased region" description="Low complexity" evidence="1">
    <location>
        <begin position="52"/>
        <end position="65"/>
    </location>
</feature>
<name>A0A2V5J345_9EURO</name>
<feature type="region of interest" description="Disordered" evidence="1">
    <location>
        <begin position="22"/>
        <end position="145"/>
    </location>
</feature>
<keyword evidence="4" id="KW-1185">Reference proteome</keyword>
<feature type="chain" id="PRO_5015842419" evidence="2">
    <location>
        <begin position="24"/>
        <end position="145"/>
    </location>
</feature>
<dbReference type="EMBL" id="KZ825557">
    <property type="protein sequence ID" value="PYI28026.1"/>
    <property type="molecule type" value="Genomic_DNA"/>
</dbReference>
<keyword evidence="2" id="KW-0732">Signal</keyword>
<evidence type="ECO:0000256" key="1">
    <source>
        <dbReference type="SAM" id="MobiDB-lite"/>
    </source>
</evidence>
<dbReference type="Proteomes" id="UP000248817">
    <property type="component" value="Unassembled WGS sequence"/>
</dbReference>
<feature type="signal peptide" evidence="2">
    <location>
        <begin position="1"/>
        <end position="23"/>
    </location>
</feature>
<organism evidence="3 4">
    <name type="scientific">Aspergillus indologenus CBS 114.80</name>
    <dbReference type="NCBI Taxonomy" id="1450541"/>
    <lineage>
        <taxon>Eukaryota</taxon>
        <taxon>Fungi</taxon>
        <taxon>Dikarya</taxon>
        <taxon>Ascomycota</taxon>
        <taxon>Pezizomycotina</taxon>
        <taxon>Eurotiomycetes</taxon>
        <taxon>Eurotiomycetidae</taxon>
        <taxon>Eurotiales</taxon>
        <taxon>Aspergillaceae</taxon>
        <taxon>Aspergillus</taxon>
        <taxon>Aspergillus subgen. Circumdati</taxon>
    </lineage>
</organism>
<accession>A0A2V5J345</accession>
<feature type="compositionally biased region" description="Basic and acidic residues" evidence="1">
    <location>
        <begin position="127"/>
        <end position="136"/>
    </location>
</feature>
<evidence type="ECO:0000313" key="3">
    <source>
        <dbReference type="EMBL" id="PYI28026.1"/>
    </source>
</evidence>
<reference evidence="3 4" key="1">
    <citation type="submission" date="2018-02" db="EMBL/GenBank/DDBJ databases">
        <title>The genomes of Aspergillus section Nigri reveals drivers in fungal speciation.</title>
        <authorList>
            <consortium name="DOE Joint Genome Institute"/>
            <person name="Vesth T.C."/>
            <person name="Nybo J."/>
            <person name="Theobald S."/>
            <person name="Brandl J."/>
            <person name="Frisvad J.C."/>
            <person name="Nielsen K.F."/>
            <person name="Lyhne E.K."/>
            <person name="Kogle M.E."/>
            <person name="Kuo A."/>
            <person name="Riley R."/>
            <person name="Clum A."/>
            <person name="Nolan M."/>
            <person name="Lipzen A."/>
            <person name="Salamov A."/>
            <person name="Henrissat B."/>
            <person name="Wiebenga A."/>
            <person name="De vries R.P."/>
            <person name="Grigoriev I.V."/>
            <person name="Mortensen U.H."/>
            <person name="Andersen M.R."/>
            <person name="Baker S.E."/>
        </authorList>
    </citation>
    <scope>NUCLEOTIDE SEQUENCE [LARGE SCALE GENOMIC DNA]</scope>
    <source>
        <strain evidence="3 4">CBS 114.80</strain>
    </source>
</reference>
<proteinExistence type="predicted"/>
<gene>
    <name evidence="3" type="ORF">BP00DRAFT_275668</name>
</gene>
<evidence type="ECO:0000313" key="4">
    <source>
        <dbReference type="Proteomes" id="UP000248817"/>
    </source>
</evidence>
<evidence type="ECO:0000256" key="2">
    <source>
        <dbReference type="SAM" id="SignalP"/>
    </source>
</evidence>
<protein>
    <submittedName>
        <fullName evidence="3">Uncharacterized protein</fullName>
    </submittedName>
</protein>
<dbReference type="AlphaFoldDB" id="A0A2V5J345"/>
<sequence length="145" mass="15724">MQIFYGICVCANLLLLLTDASQSSRGRQAPRHPGTQRGRGSHVPQPQPPSNNKPASAPQSSSNSPLNAKVHQLSPSMSHPAVRAASSPPIKTTPQTRIYHPASSCVSNPLMKPSPLPMTTKASSFVREPKFQGKELHRPRHKSNH</sequence>